<sequence length="68" mass="7362">MSDSDSDSSSSSSSSLPSKIAVIKTKSSSSKAKSNAQDDPTDIEDNGEEWDWGSFQKDSELELLFLLD</sequence>
<name>A0A6A4GJ11_9AGAR</name>
<gene>
    <name evidence="2" type="ORF">BT96DRAFT_1006897</name>
</gene>
<feature type="region of interest" description="Disordered" evidence="1">
    <location>
        <begin position="1"/>
        <end position="54"/>
    </location>
</feature>
<organism evidence="2 3">
    <name type="scientific">Gymnopus androsaceus JB14</name>
    <dbReference type="NCBI Taxonomy" id="1447944"/>
    <lineage>
        <taxon>Eukaryota</taxon>
        <taxon>Fungi</taxon>
        <taxon>Dikarya</taxon>
        <taxon>Basidiomycota</taxon>
        <taxon>Agaricomycotina</taxon>
        <taxon>Agaricomycetes</taxon>
        <taxon>Agaricomycetidae</taxon>
        <taxon>Agaricales</taxon>
        <taxon>Marasmiineae</taxon>
        <taxon>Omphalotaceae</taxon>
        <taxon>Gymnopus</taxon>
    </lineage>
</organism>
<dbReference type="OrthoDB" id="76224at2759"/>
<feature type="compositionally biased region" description="Low complexity" evidence="1">
    <location>
        <begin position="7"/>
        <end position="34"/>
    </location>
</feature>
<evidence type="ECO:0000313" key="3">
    <source>
        <dbReference type="Proteomes" id="UP000799118"/>
    </source>
</evidence>
<dbReference type="EMBL" id="ML769965">
    <property type="protein sequence ID" value="KAE9385601.1"/>
    <property type="molecule type" value="Genomic_DNA"/>
</dbReference>
<dbReference type="AlphaFoldDB" id="A0A6A4GJ11"/>
<reference evidence="2" key="1">
    <citation type="journal article" date="2019" name="Environ. Microbiol.">
        <title>Fungal ecological strategies reflected in gene transcription - a case study of two litter decomposers.</title>
        <authorList>
            <person name="Barbi F."/>
            <person name="Kohler A."/>
            <person name="Barry K."/>
            <person name="Baskaran P."/>
            <person name="Daum C."/>
            <person name="Fauchery L."/>
            <person name="Ihrmark K."/>
            <person name="Kuo A."/>
            <person name="LaButti K."/>
            <person name="Lipzen A."/>
            <person name="Morin E."/>
            <person name="Grigoriev I.V."/>
            <person name="Henrissat B."/>
            <person name="Lindahl B."/>
            <person name="Martin F."/>
        </authorList>
    </citation>
    <scope>NUCLEOTIDE SEQUENCE</scope>
    <source>
        <strain evidence="2">JB14</strain>
    </source>
</reference>
<feature type="compositionally biased region" description="Acidic residues" evidence="1">
    <location>
        <begin position="39"/>
        <end position="51"/>
    </location>
</feature>
<evidence type="ECO:0000313" key="2">
    <source>
        <dbReference type="EMBL" id="KAE9385601.1"/>
    </source>
</evidence>
<proteinExistence type="predicted"/>
<protein>
    <submittedName>
        <fullName evidence="2">Uncharacterized protein</fullName>
    </submittedName>
</protein>
<evidence type="ECO:0000256" key="1">
    <source>
        <dbReference type="SAM" id="MobiDB-lite"/>
    </source>
</evidence>
<keyword evidence="3" id="KW-1185">Reference proteome</keyword>
<accession>A0A6A4GJ11</accession>
<dbReference type="Proteomes" id="UP000799118">
    <property type="component" value="Unassembled WGS sequence"/>
</dbReference>